<dbReference type="InterPro" id="IPR005829">
    <property type="entry name" value="Sugar_transporter_CS"/>
</dbReference>
<evidence type="ECO:0000259" key="6">
    <source>
        <dbReference type="PROSITE" id="PS50850"/>
    </source>
</evidence>
<name>A0A1E3SBN3_9MYCO</name>
<dbReference type="PANTHER" id="PTHR23508:SF10">
    <property type="entry name" value="CARBOXYLIC ACID TRANSPORTER PROTEIN HOMOLOG"/>
    <property type="match status" value="1"/>
</dbReference>
<evidence type="ECO:0000256" key="1">
    <source>
        <dbReference type="ARBA" id="ARBA00004651"/>
    </source>
</evidence>
<keyword evidence="8" id="KW-1185">Reference proteome</keyword>
<feature type="domain" description="Major facilitator superfamily (MFS) profile" evidence="6">
    <location>
        <begin position="35"/>
        <end position="454"/>
    </location>
</feature>
<dbReference type="EMBL" id="MIHC01000075">
    <property type="protein sequence ID" value="ODQ99570.1"/>
    <property type="molecule type" value="Genomic_DNA"/>
</dbReference>
<dbReference type="GO" id="GO:0046943">
    <property type="term" value="F:carboxylic acid transmembrane transporter activity"/>
    <property type="evidence" value="ECO:0007669"/>
    <property type="project" value="TreeGrafter"/>
</dbReference>
<dbReference type="InterPro" id="IPR005828">
    <property type="entry name" value="MFS_sugar_transport-like"/>
</dbReference>
<evidence type="ECO:0000256" key="4">
    <source>
        <dbReference type="ARBA" id="ARBA00023136"/>
    </source>
</evidence>
<feature type="transmembrane region" description="Helical" evidence="5">
    <location>
        <begin position="71"/>
        <end position="89"/>
    </location>
</feature>
<sequence length="478" mass="50084">MTRTLDASTTAARTPVDPIEEALDNAPLSLFHLKAAATAGAGFFTDAYDLNVIGTVILLVKPEFGLSSGQVALLTSSALLAVAIGAFVFGRLGDLLGRRTVYGLEAAIMVVGALLSAFAPNFTWLLVARFILGVGIGGDYPASSVITTEYANRFNRGRVVGFAFLFFALGQVAAYLAALLILATGTPHELAWRLILGLGALPALLVLWNRRHMPESPRWTLRVARDRERAESDLSAFSATTPLAAATSKARVKVRLFEVLTNRPFLITLIGTGGSWFFFNIATYGNAVSQPLLIKSISPSTATITNVAINAVLMICFGLSGALVGLTVVDRLRRTTLQISGLALCAASMLLITVIPGLTHTVIAFAAVFGLSLFGTTFGPNYALILLGAECYPTTVRSTGHGLSSCVGKVGGFIGALLTPLVLSGMGLRITTLLAGVCFLLAGAATLVLRDPSRVPLDDASAGMRWGVRAAPTEGLGA</sequence>
<evidence type="ECO:0000256" key="3">
    <source>
        <dbReference type="ARBA" id="ARBA00022989"/>
    </source>
</evidence>
<reference evidence="8" key="1">
    <citation type="submission" date="2016-09" db="EMBL/GenBank/DDBJ databases">
        <authorList>
            <person name="Greninger A.L."/>
            <person name="Jerome K.R."/>
            <person name="Mcnair B."/>
            <person name="Wallis C."/>
            <person name="Fang F."/>
        </authorList>
    </citation>
    <scope>NUCLEOTIDE SEQUENCE [LARGE SCALE GENOMIC DNA]</scope>
    <source>
        <strain evidence="8">BC1_M4</strain>
    </source>
</reference>
<dbReference type="Gene3D" id="1.20.1250.20">
    <property type="entry name" value="MFS general substrate transporter like domains"/>
    <property type="match status" value="1"/>
</dbReference>
<feature type="transmembrane region" description="Helical" evidence="5">
    <location>
        <begin position="341"/>
        <end position="374"/>
    </location>
</feature>
<dbReference type="Proteomes" id="UP000094224">
    <property type="component" value="Unassembled WGS sequence"/>
</dbReference>
<feature type="transmembrane region" description="Helical" evidence="5">
    <location>
        <begin position="430"/>
        <end position="449"/>
    </location>
</feature>
<dbReference type="RefSeq" id="WP_069402988.1">
    <property type="nucleotide sequence ID" value="NZ_MIHC01000075.1"/>
</dbReference>
<evidence type="ECO:0000256" key="2">
    <source>
        <dbReference type="ARBA" id="ARBA00022692"/>
    </source>
</evidence>
<dbReference type="AlphaFoldDB" id="A0A1E3SBN3"/>
<gene>
    <name evidence="7" type="ORF">BHQ21_25140</name>
</gene>
<dbReference type="STRING" id="243061.AWC25_03835"/>
<evidence type="ECO:0000256" key="5">
    <source>
        <dbReference type="SAM" id="Phobius"/>
    </source>
</evidence>
<evidence type="ECO:0000313" key="7">
    <source>
        <dbReference type="EMBL" id="ODQ99570.1"/>
    </source>
</evidence>
<feature type="transmembrane region" description="Helical" evidence="5">
    <location>
        <begin position="159"/>
        <end position="184"/>
    </location>
</feature>
<dbReference type="PROSITE" id="PS00217">
    <property type="entry name" value="SUGAR_TRANSPORT_2"/>
    <property type="match status" value="1"/>
</dbReference>
<feature type="transmembrane region" description="Helical" evidence="5">
    <location>
        <begin position="126"/>
        <end position="147"/>
    </location>
</feature>
<comment type="caution">
    <text evidence="7">The sequence shown here is derived from an EMBL/GenBank/DDBJ whole genome shotgun (WGS) entry which is preliminary data.</text>
</comment>
<protein>
    <recommendedName>
        <fullName evidence="6">Major facilitator superfamily (MFS) profile domain-containing protein</fullName>
    </recommendedName>
</protein>
<accession>A0A1E3SBN3</accession>
<proteinExistence type="predicted"/>
<dbReference type="InterPro" id="IPR020846">
    <property type="entry name" value="MFS_dom"/>
</dbReference>
<keyword evidence="2 5" id="KW-0812">Transmembrane</keyword>
<dbReference type="PROSITE" id="PS50850">
    <property type="entry name" value="MFS"/>
    <property type="match status" value="1"/>
</dbReference>
<feature type="transmembrane region" description="Helical" evidence="5">
    <location>
        <begin position="190"/>
        <end position="208"/>
    </location>
</feature>
<feature type="transmembrane region" description="Helical" evidence="5">
    <location>
        <begin position="101"/>
        <end position="120"/>
    </location>
</feature>
<feature type="transmembrane region" description="Helical" evidence="5">
    <location>
        <begin position="402"/>
        <end position="423"/>
    </location>
</feature>
<dbReference type="PANTHER" id="PTHR23508">
    <property type="entry name" value="CARBOXYLIC ACID TRANSPORTER PROTEIN HOMOLOG"/>
    <property type="match status" value="1"/>
</dbReference>
<comment type="subcellular location">
    <subcellularLocation>
        <location evidence="1">Cell membrane</location>
        <topology evidence="1">Multi-pass membrane protein</topology>
    </subcellularLocation>
</comment>
<dbReference type="Pfam" id="PF00083">
    <property type="entry name" value="Sugar_tr"/>
    <property type="match status" value="1"/>
</dbReference>
<feature type="transmembrane region" description="Helical" evidence="5">
    <location>
        <begin position="265"/>
        <end position="287"/>
    </location>
</feature>
<keyword evidence="3 5" id="KW-1133">Transmembrane helix</keyword>
<dbReference type="GO" id="GO:0005886">
    <property type="term" value="C:plasma membrane"/>
    <property type="evidence" value="ECO:0007669"/>
    <property type="project" value="UniProtKB-SubCell"/>
</dbReference>
<dbReference type="SUPFAM" id="SSF103473">
    <property type="entry name" value="MFS general substrate transporter"/>
    <property type="match status" value="1"/>
</dbReference>
<keyword evidence="4 5" id="KW-0472">Membrane</keyword>
<evidence type="ECO:0000313" key="8">
    <source>
        <dbReference type="Proteomes" id="UP000094224"/>
    </source>
</evidence>
<feature type="transmembrane region" description="Helical" evidence="5">
    <location>
        <begin position="307"/>
        <end position="329"/>
    </location>
</feature>
<organism evidence="7 8">
    <name type="scientific">Mycobacterium sherrisii</name>
    <dbReference type="NCBI Taxonomy" id="243061"/>
    <lineage>
        <taxon>Bacteria</taxon>
        <taxon>Bacillati</taxon>
        <taxon>Actinomycetota</taxon>
        <taxon>Actinomycetes</taxon>
        <taxon>Mycobacteriales</taxon>
        <taxon>Mycobacteriaceae</taxon>
        <taxon>Mycobacterium</taxon>
        <taxon>Mycobacterium simiae complex</taxon>
    </lineage>
</organism>
<dbReference type="InterPro" id="IPR036259">
    <property type="entry name" value="MFS_trans_sf"/>
</dbReference>